<evidence type="ECO:0000313" key="2">
    <source>
        <dbReference type="Proteomes" id="UP001139353"/>
    </source>
</evidence>
<gene>
    <name evidence="1" type="ORF">LPC04_27660</name>
</gene>
<organism evidence="1 2">
    <name type="scientific">Scleromatobacter humisilvae</name>
    <dbReference type="NCBI Taxonomy" id="2897159"/>
    <lineage>
        <taxon>Bacteria</taxon>
        <taxon>Pseudomonadati</taxon>
        <taxon>Pseudomonadota</taxon>
        <taxon>Betaproteobacteria</taxon>
        <taxon>Burkholderiales</taxon>
        <taxon>Sphaerotilaceae</taxon>
        <taxon>Scleromatobacter</taxon>
    </lineage>
</organism>
<reference evidence="1" key="1">
    <citation type="submission" date="2021-11" db="EMBL/GenBank/DDBJ databases">
        <title>BS-T2-15 a new species belonging to the Comamonadaceae family isolated from the soil of a French oak forest.</title>
        <authorList>
            <person name="Mieszkin S."/>
            <person name="Alain K."/>
        </authorList>
    </citation>
    <scope>NUCLEOTIDE SEQUENCE</scope>
    <source>
        <strain evidence="1">BS-T2-15</strain>
    </source>
</reference>
<sequence>MAFCAEIRVVDAQGGVQDLGLAAPQRTLLKARGAPVTICSFMQWIAP</sequence>
<accession>A0A9X1YNM6</accession>
<keyword evidence="2" id="KW-1185">Reference proteome</keyword>
<dbReference type="EMBL" id="JAJLJH010000015">
    <property type="protein sequence ID" value="MCK9689513.1"/>
    <property type="molecule type" value="Genomic_DNA"/>
</dbReference>
<evidence type="ECO:0000313" key="1">
    <source>
        <dbReference type="EMBL" id="MCK9689513.1"/>
    </source>
</evidence>
<name>A0A9X1YNM6_9BURK</name>
<dbReference type="AlphaFoldDB" id="A0A9X1YNM6"/>
<dbReference type="Proteomes" id="UP001139353">
    <property type="component" value="Unassembled WGS sequence"/>
</dbReference>
<protein>
    <submittedName>
        <fullName evidence="1">Uncharacterized protein</fullName>
    </submittedName>
</protein>
<comment type="caution">
    <text evidence="1">The sequence shown here is derived from an EMBL/GenBank/DDBJ whole genome shotgun (WGS) entry which is preliminary data.</text>
</comment>
<proteinExistence type="predicted"/>
<dbReference type="RefSeq" id="WP_275685564.1">
    <property type="nucleotide sequence ID" value="NZ_JAJLJH010000015.1"/>
</dbReference>